<dbReference type="EMBL" id="GGEC01005154">
    <property type="protein sequence ID" value="MBW85637.1"/>
    <property type="molecule type" value="Transcribed_RNA"/>
</dbReference>
<name>A0A2P2IWR6_RHIMU</name>
<evidence type="ECO:0000313" key="1">
    <source>
        <dbReference type="EMBL" id="MBW85637.1"/>
    </source>
</evidence>
<dbReference type="AlphaFoldDB" id="A0A2P2IWR6"/>
<protein>
    <submittedName>
        <fullName evidence="1">Uncharacterized protein</fullName>
    </submittedName>
</protein>
<reference evidence="1" key="1">
    <citation type="submission" date="2018-02" db="EMBL/GenBank/DDBJ databases">
        <title>Rhizophora mucronata_Transcriptome.</title>
        <authorList>
            <person name="Meera S.P."/>
            <person name="Sreeshan A."/>
            <person name="Augustine A."/>
        </authorList>
    </citation>
    <scope>NUCLEOTIDE SEQUENCE</scope>
    <source>
        <tissue evidence="1">Leaf</tissue>
    </source>
</reference>
<accession>A0A2P2IWR6</accession>
<proteinExistence type="predicted"/>
<organism evidence="1">
    <name type="scientific">Rhizophora mucronata</name>
    <name type="common">Asiatic mangrove</name>
    <dbReference type="NCBI Taxonomy" id="61149"/>
    <lineage>
        <taxon>Eukaryota</taxon>
        <taxon>Viridiplantae</taxon>
        <taxon>Streptophyta</taxon>
        <taxon>Embryophyta</taxon>
        <taxon>Tracheophyta</taxon>
        <taxon>Spermatophyta</taxon>
        <taxon>Magnoliopsida</taxon>
        <taxon>eudicotyledons</taxon>
        <taxon>Gunneridae</taxon>
        <taxon>Pentapetalae</taxon>
        <taxon>rosids</taxon>
        <taxon>fabids</taxon>
        <taxon>Malpighiales</taxon>
        <taxon>Rhizophoraceae</taxon>
        <taxon>Rhizophora</taxon>
    </lineage>
</organism>
<sequence length="28" mass="3407">MAFRGWVPIYKYRSIGLGMLRLLLEFLY</sequence>